<dbReference type="InterPro" id="IPR050351">
    <property type="entry name" value="BphY/WalK/GraS-like"/>
</dbReference>
<dbReference type="Pfam" id="PF02518">
    <property type="entry name" value="HATPase_c"/>
    <property type="match status" value="1"/>
</dbReference>
<keyword evidence="10 15" id="KW-1133">Transmembrane helix</keyword>
<comment type="catalytic activity">
    <reaction evidence="1">
        <text>ATP + protein L-histidine = ADP + protein N-phospho-L-histidine.</text>
        <dbReference type="EC" id="2.7.13.3"/>
    </reaction>
</comment>
<organism evidence="18">
    <name type="scientific">Accumulibacter regalis</name>
    <dbReference type="NCBI Taxonomy" id="522306"/>
    <lineage>
        <taxon>Bacteria</taxon>
        <taxon>Pseudomonadati</taxon>
        <taxon>Pseudomonadota</taxon>
        <taxon>Betaproteobacteria</taxon>
        <taxon>Candidatus Accumulibacter</taxon>
    </lineage>
</organism>
<dbReference type="PROSITE" id="PS50109">
    <property type="entry name" value="HIS_KIN"/>
    <property type="match status" value="1"/>
</dbReference>
<dbReference type="SUPFAM" id="SSF55785">
    <property type="entry name" value="PYP-like sensor domain (PAS domain)"/>
    <property type="match status" value="1"/>
</dbReference>
<name>C7RT51_ACCRE</name>
<dbReference type="NCBIfam" id="TIGR00229">
    <property type="entry name" value="sensory_box"/>
    <property type="match status" value="1"/>
</dbReference>
<dbReference type="SUPFAM" id="SSF47384">
    <property type="entry name" value="Homodimeric domain of signal transducing histidine kinase"/>
    <property type="match status" value="1"/>
</dbReference>
<feature type="domain" description="PAS" evidence="17">
    <location>
        <begin position="353"/>
        <end position="403"/>
    </location>
</feature>
<feature type="coiled-coil region" evidence="13">
    <location>
        <begin position="468"/>
        <end position="517"/>
    </location>
</feature>
<feature type="domain" description="Histidine kinase" evidence="16">
    <location>
        <begin position="529"/>
        <end position="760"/>
    </location>
</feature>
<dbReference type="GO" id="GO:0000156">
    <property type="term" value="F:phosphorelay response regulator activity"/>
    <property type="evidence" value="ECO:0007669"/>
    <property type="project" value="TreeGrafter"/>
</dbReference>
<keyword evidence="7" id="KW-0547">Nucleotide-binding</keyword>
<dbReference type="EC" id="2.7.13.3" evidence="3"/>
<evidence type="ECO:0000256" key="11">
    <source>
        <dbReference type="ARBA" id="ARBA00023012"/>
    </source>
</evidence>
<keyword evidence="11" id="KW-0902">Two-component regulatory system</keyword>
<protein>
    <recommendedName>
        <fullName evidence="3">histidine kinase</fullName>
        <ecNumber evidence="3">2.7.13.3</ecNumber>
    </recommendedName>
</protein>
<keyword evidence="5" id="KW-0808">Transferase</keyword>
<dbReference type="eggNOG" id="COG4191">
    <property type="taxonomic scope" value="Bacteria"/>
</dbReference>
<feature type="transmembrane region" description="Helical" evidence="15">
    <location>
        <begin position="12"/>
        <end position="35"/>
    </location>
</feature>
<evidence type="ECO:0000256" key="6">
    <source>
        <dbReference type="ARBA" id="ARBA00022692"/>
    </source>
</evidence>
<dbReference type="PROSITE" id="PS50112">
    <property type="entry name" value="PAS"/>
    <property type="match status" value="1"/>
</dbReference>
<keyword evidence="9" id="KW-0067">ATP-binding</keyword>
<dbReference type="SMART" id="SM00091">
    <property type="entry name" value="PAS"/>
    <property type="match status" value="1"/>
</dbReference>
<evidence type="ECO:0000313" key="18">
    <source>
        <dbReference type="EMBL" id="ACV34794.1"/>
    </source>
</evidence>
<dbReference type="Pfam" id="PF13426">
    <property type="entry name" value="PAS_9"/>
    <property type="match status" value="1"/>
</dbReference>
<dbReference type="KEGG" id="app:CAP2UW1_1479"/>
<dbReference type="EMBL" id="CP001715">
    <property type="protein sequence ID" value="ACV34794.1"/>
    <property type="molecule type" value="Genomic_DNA"/>
</dbReference>
<dbReference type="GO" id="GO:0000155">
    <property type="term" value="F:phosphorelay sensor kinase activity"/>
    <property type="evidence" value="ECO:0007669"/>
    <property type="project" value="InterPro"/>
</dbReference>
<dbReference type="InterPro" id="IPR000014">
    <property type="entry name" value="PAS"/>
</dbReference>
<reference evidence="18" key="2">
    <citation type="submission" date="2009-09" db="EMBL/GenBank/DDBJ databases">
        <title>Complete sequence of chromosome of Candidatus Accumulibacter phosphatis clade IIA str. UW-1.</title>
        <authorList>
            <consortium name="US DOE Joint Genome Institute"/>
            <person name="Martin H.G."/>
            <person name="Ivanova N."/>
            <person name="Kunin V."/>
            <person name="Warnecke F."/>
            <person name="Barry K."/>
            <person name="He S."/>
            <person name="Salamov A."/>
            <person name="Szeto E."/>
            <person name="Dalin E."/>
            <person name="Pangilinan J.L."/>
            <person name="Lapidus A."/>
            <person name="Lowry S."/>
            <person name="Kyrpides N.C."/>
            <person name="McMahon K.D."/>
            <person name="Hugenholtz P."/>
        </authorList>
    </citation>
    <scope>NUCLEOTIDE SEQUENCE [LARGE SCALE GENOMIC DNA]</scope>
    <source>
        <strain evidence="18">UW-1</strain>
    </source>
</reference>
<dbReference type="PANTHER" id="PTHR42878">
    <property type="entry name" value="TWO-COMPONENT HISTIDINE KINASE"/>
    <property type="match status" value="1"/>
</dbReference>
<dbReference type="GO" id="GO:0007234">
    <property type="term" value="P:osmosensory signaling via phosphorelay pathway"/>
    <property type="evidence" value="ECO:0007669"/>
    <property type="project" value="TreeGrafter"/>
</dbReference>
<evidence type="ECO:0000256" key="7">
    <source>
        <dbReference type="ARBA" id="ARBA00022741"/>
    </source>
</evidence>
<dbReference type="CDD" id="cd00082">
    <property type="entry name" value="HisKA"/>
    <property type="match status" value="1"/>
</dbReference>
<dbReference type="GO" id="GO:0005524">
    <property type="term" value="F:ATP binding"/>
    <property type="evidence" value="ECO:0007669"/>
    <property type="project" value="UniProtKB-KW"/>
</dbReference>
<dbReference type="CDD" id="cd00130">
    <property type="entry name" value="PAS"/>
    <property type="match status" value="1"/>
</dbReference>
<evidence type="ECO:0000256" key="8">
    <source>
        <dbReference type="ARBA" id="ARBA00022777"/>
    </source>
</evidence>
<dbReference type="PRINTS" id="PR00344">
    <property type="entry name" value="BCTRLSENSOR"/>
</dbReference>
<comment type="subcellular location">
    <subcellularLocation>
        <location evidence="2">Membrane</location>
        <topology evidence="2">Multi-pass membrane protein</topology>
    </subcellularLocation>
</comment>
<dbReference type="InterPro" id="IPR003661">
    <property type="entry name" value="HisK_dim/P_dom"/>
</dbReference>
<evidence type="ECO:0000256" key="12">
    <source>
        <dbReference type="ARBA" id="ARBA00023136"/>
    </source>
</evidence>
<dbReference type="GO" id="GO:0030295">
    <property type="term" value="F:protein kinase activator activity"/>
    <property type="evidence" value="ECO:0007669"/>
    <property type="project" value="TreeGrafter"/>
</dbReference>
<keyword evidence="12 15" id="KW-0472">Membrane</keyword>
<reference evidence="18" key="1">
    <citation type="submission" date="2009-08" db="EMBL/GenBank/DDBJ databases">
        <authorList>
            <consortium name="US DOE Joint Genome Institute"/>
            <person name="Lucas S."/>
            <person name="Copeland A."/>
            <person name="Lapidus A."/>
            <person name="Glavina del Rio T."/>
            <person name="Dalin E."/>
            <person name="Tice H."/>
            <person name="Bruce D."/>
            <person name="Barry K."/>
            <person name="Pitluck S."/>
            <person name="Lowry S."/>
            <person name="Larimer F."/>
            <person name="Land M."/>
            <person name="Hauser L."/>
            <person name="Kyrpides N."/>
            <person name="Ivanova N."/>
            <person name="McMahon K.D."/>
            <person name="Hugenholtz P."/>
        </authorList>
    </citation>
    <scope>NUCLEOTIDE SEQUENCE</scope>
    <source>
        <strain evidence="18">UW-1</strain>
    </source>
</reference>
<evidence type="ECO:0000256" key="15">
    <source>
        <dbReference type="SAM" id="Phobius"/>
    </source>
</evidence>
<dbReference type="Gene3D" id="6.10.340.10">
    <property type="match status" value="1"/>
</dbReference>
<evidence type="ECO:0000256" key="10">
    <source>
        <dbReference type="ARBA" id="ARBA00022989"/>
    </source>
</evidence>
<dbReference type="PANTHER" id="PTHR42878:SF7">
    <property type="entry name" value="SENSOR HISTIDINE KINASE GLRK"/>
    <property type="match status" value="1"/>
</dbReference>
<evidence type="ECO:0000256" key="5">
    <source>
        <dbReference type="ARBA" id="ARBA00022679"/>
    </source>
</evidence>
<dbReference type="Gene3D" id="3.30.450.20">
    <property type="entry name" value="PAS domain"/>
    <property type="match status" value="1"/>
</dbReference>
<evidence type="ECO:0000256" key="14">
    <source>
        <dbReference type="SAM" id="MobiDB-lite"/>
    </source>
</evidence>
<evidence type="ECO:0000259" key="17">
    <source>
        <dbReference type="PROSITE" id="PS50112"/>
    </source>
</evidence>
<keyword evidence="4" id="KW-0597">Phosphoprotein</keyword>
<keyword evidence="8 18" id="KW-0418">Kinase</keyword>
<dbReference type="Gene3D" id="3.30.565.10">
    <property type="entry name" value="Histidine kinase-like ATPase, C-terminal domain"/>
    <property type="match status" value="1"/>
</dbReference>
<sequence length="796" mass="85378" precursor="true">MTAPKAWRLRTSLAWVLTAIFSVSFVAVGSVLFLVRAPQIDLETRKLLQTESADLAQGTEALLAALQTQIELIASTLALVPYSGLQAVIEHAVADTSAFQAIYQVSADGTVLRAAVNSRVGVGRRAELLGNDLSRHFLVQRVRETGAPVWSDKHHSPISGVISVAVGVPSGDSVIVGEMPLAQVLKSLRIAGGKRHARVWVIDQRGEILADDEDSARVGVANLANQPLLASLGDSAGGIGQVSFEGEVFDAAVAHSRLLDWYFVVRSPSGLKNPQIAATIEFGVAALVSSIVFGLVLSPLWATYLARPISSITERARWIAAGTTLGPWPRSRTIELNQLSADLERMAEAVRDRERALGVIFDASPVGIGLLEPASNFSFVRVNDALLQLLGYQREQLLGRNGLDLGLWCDLSVRRSLYDLLQAEGYGEVEGWLKRRDGSIVLAAISARTLVIGNRPQTIWVAKDITHIRRIEDEVRTLNAELEERVRQRTEELRFANAELAATVEQLQLARDELVRTEKLASLGSLVAGIAHELNTPIGNGVMAVTTMRARLTDFEEQTRAGVRRSDLDRLLAAVDTGTDIAVRNLGRAADLVTSFKQVAVDQASSQRRPFDLGEVAREILLTLQPVLKHRAVTVKVSIAAGIVLDSYPGPLGQVITNLIDNAVVHAFADDQKAEVAISADNSVRGRVVVEVADNGKGIATSLLPRIFDPFVTTRMGRGGTGLGLHIAHNIVVSVLGGTLAADSTPGRGTRFTIDIPLTAPVPERRDDASSAARGTTGMREQSAAWPGDGSLPAGG</sequence>
<dbReference type="InterPro" id="IPR004358">
    <property type="entry name" value="Sig_transdc_His_kin-like_C"/>
</dbReference>
<evidence type="ECO:0000256" key="3">
    <source>
        <dbReference type="ARBA" id="ARBA00012438"/>
    </source>
</evidence>
<dbReference type="STRING" id="522306.CAP2UW1_1479"/>
<feature type="region of interest" description="Disordered" evidence="14">
    <location>
        <begin position="761"/>
        <end position="796"/>
    </location>
</feature>
<dbReference type="AlphaFoldDB" id="C7RT51"/>
<dbReference type="GO" id="GO:0016020">
    <property type="term" value="C:membrane"/>
    <property type="evidence" value="ECO:0007669"/>
    <property type="project" value="UniProtKB-SubCell"/>
</dbReference>
<dbReference type="Gene3D" id="1.10.287.130">
    <property type="match status" value="1"/>
</dbReference>
<evidence type="ECO:0000259" key="16">
    <source>
        <dbReference type="PROSITE" id="PS50109"/>
    </source>
</evidence>
<keyword evidence="6 15" id="KW-0812">Transmembrane</keyword>
<gene>
    <name evidence="18" type="ordered locus">CAP2UW1_1479</name>
</gene>
<evidence type="ECO:0000256" key="9">
    <source>
        <dbReference type="ARBA" id="ARBA00022840"/>
    </source>
</evidence>
<dbReference type="HOGENOM" id="CLU_000445_133_2_4"/>
<dbReference type="OrthoDB" id="9812260at2"/>
<keyword evidence="13" id="KW-0175">Coiled coil</keyword>
<dbReference type="CDD" id="cd18773">
    <property type="entry name" value="PDC1_HK_sensor"/>
    <property type="match status" value="1"/>
</dbReference>
<accession>C7RT51</accession>
<evidence type="ECO:0000256" key="1">
    <source>
        <dbReference type="ARBA" id="ARBA00000085"/>
    </source>
</evidence>
<dbReference type="InterPro" id="IPR036097">
    <property type="entry name" value="HisK_dim/P_sf"/>
</dbReference>
<dbReference type="SMART" id="SM00387">
    <property type="entry name" value="HATPase_c"/>
    <property type="match status" value="1"/>
</dbReference>
<dbReference type="InterPro" id="IPR005467">
    <property type="entry name" value="His_kinase_dom"/>
</dbReference>
<proteinExistence type="predicted"/>
<evidence type="ECO:0000256" key="13">
    <source>
        <dbReference type="SAM" id="Coils"/>
    </source>
</evidence>
<evidence type="ECO:0000256" key="4">
    <source>
        <dbReference type="ARBA" id="ARBA00022553"/>
    </source>
</evidence>
<dbReference type="InterPro" id="IPR003594">
    <property type="entry name" value="HATPase_dom"/>
</dbReference>
<dbReference type="InterPro" id="IPR035965">
    <property type="entry name" value="PAS-like_dom_sf"/>
</dbReference>
<evidence type="ECO:0000256" key="2">
    <source>
        <dbReference type="ARBA" id="ARBA00004141"/>
    </source>
</evidence>
<dbReference type="SUPFAM" id="SSF55874">
    <property type="entry name" value="ATPase domain of HSP90 chaperone/DNA topoisomerase II/histidine kinase"/>
    <property type="match status" value="1"/>
</dbReference>
<dbReference type="InterPro" id="IPR036890">
    <property type="entry name" value="HATPase_C_sf"/>
</dbReference>